<comment type="caution">
    <text evidence="4">The sequence shown here is derived from an EMBL/GenBank/DDBJ whole genome shotgun (WGS) entry which is preliminary data.</text>
</comment>
<keyword evidence="1" id="KW-0378">Hydrolase</keyword>
<feature type="region of interest" description="Disordered" evidence="2">
    <location>
        <begin position="382"/>
        <end position="410"/>
    </location>
</feature>
<dbReference type="SUPFAM" id="SSF55486">
    <property type="entry name" value="Metalloproteases ('zincins'), catalytic domain"/>
    <property type="match status" value="1"/>
</dbReference>
<keyword evidence="1" id="KW-0862">Zinc</keyword>
<proteinExistence type="predicted"/>
<feature type="compositionally biased region" description="Basic and acidic residues" evidence="2">
    <location>
        <begin position="398"/>
        <end position="410"/>
    </location>
</feature>
<dbReference type="AlphaFoldDB" id="A0A9P3CTT6"/>
<feature type="chain" id="PRO_5040528273" description="Metalloendopeptidase" evidence="1">
    <location>
        <begin position="20"/>
        <end position="410"/>
    </location>
</feature>
<accession>A0A9P3CTT6</accession>
<dbReference type="GeneID" id="68295221"/>
<reference evidence="4 5" key="1">
    <citation type="submission" date="2021-01" db="EMBL/GenBank/DDBJ databases">
        <title>Cercospora kikuchii MAFF 305040 whole genome shotgun sequence.</title>
        <authorList>
            <person name="Kashiwa T."/>
            <person name="Suzuki T."/>
        </authorList>
    </citation>
    <scope>NUCLEOTIDE SEQUENCE [LARGE SCALE GENOMIC DNA]</scope>
    <source>
        <strain evidence="4 5">MAFF 305040</strain>
    </source>
</reference>
<keyword evidence="5" id="KW-1185">Reference proteome</keyword>
<dbReference type="InterPro" id="IPR006026">
    <property type="entry name" value="Peptidase_Metallo"/>
</dbReference>
<dbReference type="Proteomes" id="UP000825890">
    <property type="component" value="Unassembled WGS sequence"/>
</dbReference>
<evidence type="ECO:0000259" key="3">
    <source>
        <dbReference type="SMART" id="SM00235"/>
    </source>
</evidence>
<dbReference type="RefSeq" id="XP_044661007.1">
    <property type="nucleotide sequence ID" value="XM_044805072.1"/>
</dbReference>
<dbReference type="EMBL" id="BOLY01000006">
    <property type="protein sequence ID" value="GIZ46520.1"/>
    <property type="molecule type" value="Genomic_DNA"/>
</dbReference>
<keyword evidence="1" id="KW-0732">Signal</keyword>
<dbReference type="PANTHER" id="PTHR10127:SF850">
    <property type="entry name" value="METALLOENDOPEPTIDASE"/>
    <property type="match status" value="1"/>
</dbReference>
<dbReference type="EC" id="3.4.24.-" evidence="1"/>
<dbReference type="OrthoDB" id="291007at2759"/>
<evidence type="ECO:0000313" key="4">
    <source>
        <dbReference type="EMBL" id="GIZ46520.1"/>
    </source>
</evidence>
<keyword evidence="1" id="KW-0479">Metal-binding</keyword>
<keyword evidence="1" id="KW-0645">Protease</keyword>
<dbReference type="PRINTS" id="PR00480">
    <property type="entry name" value="ASTACIN"/>
</dbReference>
<dbReference type="Pfam" id="PF01400">
    <property type="entry name" value="Astacin"/>
    <property type="match status" value="1"/>
</dbReference>
<evidence type="ECO:0000313" key="5">
    <source>
        <dbReference type="Proteomes" id="UP000825890"/>
    </source>
</evidence>
<name>A0A9P3CTT6_9PEZI</name>
<dbReference type="SMART" id="SM00235">
    <property type="entry name" value="ZnMc"/>
    <property type="match status" value="1"/>
</dbReference>
<keyword evidence="1" id="KW-0482">Metalloprotease</keyword>
<feature type="domain" description="Peptidase metallopeptidase" evidence="3">
    <location>
        <begin position="63"/>
        <end position="244"/>
    </location>
</feature>
<organism evidence="4 5">
    <name type="scientific">Cercospora kikuchii</name>
    <dbReference type="NCBI Taxonomy" id="84275"/>
    <lineage>
        <taxon>Eukaryota</taxon>
        <taxon>Fungi</taxon>
        <taxon>Dikarya</taxon>
        <taxon>Ascomycota</taxon>
        <taxon>Pezizomycotina</taxon>
        <taxon>Dothideomycetes</taxon>
        <taxon>Dothideomycetidae</taxon>
        <taxon>Mycosphaerellales</taxon>
        <taxon>Mycosphaerellaceae</taxon>
        <taxon>Cercospora</taxon>
    </lineage>
</organism>
<feature type="signal peptide" evidence="1">
    <location>
        <begin position="1"/>
        <end position="19"/>
    </location>
</feature>
<evidence type="ECO:0000256" key="2">
    <source>
        <dbReference type="SAM" id="MobiDB-lite"/>
    </source>
</evidence>
<dbReference type="GO" id="GO:0004222">
    <property type="term" value="F:metalloendopeptidase activity"/>
    <property type="evidence" value="ECO:0007669"/>
    <property type="project" value="UniProtKB-UniRule"/>
</dbReference>
<comment type="cofactor">
    <cofactor evidence="1">
        <name>Zn(2+)</name>
        <dbReference type="ChEBI" id="CHEBI:29105"/>
    </cofactor>
    <text evidence="1">Binds 1 zinc ion per subunit.</text>
</comment>
<dbReference type="InterPro" id="IPR001506">
    <property type="entry name" value="Peptidase_M12A"/>
</dbReference>
<dbReference type="GO" id="GO:0008270">
    <property type="term" value="F:zinc ion binding"/>
    <property type="evidence" value="ECO:0007669"/>
    <property type="project" value="InterPro"/>
</dbReference>
<protein>
    <recommendedName>
        <fullName evidence="1">Metalloendopeptidase</fullName>
        <ecNumber evidence="1">3.4.24.-</ecNumber>
    </recommendedName>
</protein>
<dbReference type="GO" id="GO:0006508">
    <property type="term" value="P:proteolysis"/>
    <property type="evidence" value="ECO:0007669"/>
    <property type="project" value="UniProtKB-KW"/>
</dbReference>
<evidence type="ECO:0000256" key="1">
    <source>
        <dbReference type="RuleBase" id="RU361183"/>
    </source>
</evidence>
<dbReference type="PANTHER" id="PTHR10127">
    <property type="entry name" value="DISCOIDIN, CUB, EGF, LAMININ , AND ZINC METALLOPROTEASE DOMAIN CONTAINING"/>
    <property type="match status" value="1"/>
</dbReference>
<dbReference type="Gene3D" id="3.40.390.10">
    <property type="entry name" value="Collagenase (Catalytic Domain)"/>
    <property type="match status" value="1"/>
</dbReference>
<sequence>MKHFAFLSSLLGAALFSDAYLLGVTDHPVSSGVEHTRRWYSVNLKASAGSKFSRQSAWPVVCTTPRISQPLYYCFKDKRSAKNLGKIVDAAVRIWAPAIAVTSMSIVPDPQCKSSAECICDDSWEETDALVIFDMTKDADGEWNDGPECYTEITVGYEHLAPGARVQPWRHHLNFAEWDTGRPEKTMELAARAMTHELGHALGLLHEHQRPDRDQFLIFQPWNLRGYDKLDEVLQQDSKHLFEKSMSLRARKMKLFETGKIAGKYWPILIDFLKGDQFASTPDARMIASAQSSEDFDYDSIMIYDSCLGGDGKPDDEKKWIIKRRDDDSPVWMGGSKEGPAKITEGDIAAIAHLYDAKTPQCEAAKTGENDWSPQGMRVKIRDGPWVDVPPPNKSNFTKRDEHRVGKNAQ</sequence>
<dbReference type="InterPro" id="IPR024079">
    <property type="entry name" value="MetalloPept_cat_dom_sf"/>
</dbReference>
<gene>
    <name evidence="4" type="ORF">CKM354_000964600</name>
</gene>